<dbReference type="PANTHER" id="PTHR24128:SF24">
    <property type="entry name" value="ANKYRIN REPEAT PROTEIN"/>
    <property type="match status" value="1"/>
</dbReference>
<keyword evidence="2" id="KW-0040">ANK repeat</keyword>
<dbReference type="Proteomes" id="UP000289738">
    <property type="component" value="Chromosome A06"/>
</dbReference>
<accession>A0A445CWG6</accession>
<dbReference type="SMR" id="A0A445CWG6"/>
<dbReference type="PROSITE" id="PS50088">
    <property type="entry name" value="ANK_REPEAT"/>
    <property type="match status" value="1"/>
</dbReference>
<feature type="transmembrane region" description="Helical" evidence="3">
    <location>
        <begin position="462"/>
        <end position="480"/>
    </location>
</feature>
<comment type="caution">
    <text evidence="4">The sequence shown here is derived from an EMBL/GenBank/DDBJ whole genome shotgun (WGS) entry which is preliminary data.</text>
</comment>
<feature type="repeat" description="ANK" evidence="2">
    <location>
        <begin position="341"/>
        <end position="373"/>
    </location>
</feature>
<name>A0A445CWG6_ARAHY</name>
<evidence type="ECO:0000313" key="5">
    <source>
        <dbReference type="Proteomes" id="UP000289738"/>
    </source>
</evidence>
<evidence type="ECO:0000256" key="3">
    <source>
        <dbReference type="SAM" id="Phobius"/>
    </source>
</evidence>
<sequence>MANVGPLGQVSTSRNITTLYQAIQQDPSIVEGIHAMLEQAAISGNKLHPAIKQNPSILEEINAMLEQAASFRNINLLYLAIQQNPNILEKINAMLQQDTTSRNMNMLYPAIQQNPSILEEVNKLLDHVATYRNINLLYQAIQQNPSILHVVDAMCELATTSENTNMFYQAIQQNPYILEVVIAMRGIATFGNISMLSQAIEQDRSIQEEVNVMLKQAVTSTNMNMLYRAIQQNPSILEEVDAMLEQAATCKDINMFYRTIQHNPNNLQVVNAMLVLVRAATSGNINMLYRAIQQNLNILEEVDAIPFVNTPLHIAASAGHMEFAIEIMGLKPSFGFKLNPQGLSPIHVALHNNHYSLVDRLVEINKDLVRVEGKERLTPLHLLCQSGSEENIRLLIHFLDICPDSIKDVNVRKETALHIAVRCGNLSALREMVDWLKGNIFTGADDLERSILNRTTVDGNNILHLAALYGNTQAVMLLIGSKKMEKNAKNSWNQTALDLAHSYPEIERILEGAKAKRGAATNHGGHPKLRKLEVVIRRIRNNVSSQQREAYLVVTALIITSVYQAALSPPGGQRDNNLNSTTSFSLNSTNTATVPRIAGEVSMEPFHFIFILVINTGILFFLNIMIFFVMPDGIIGKFLGMLLMFPTANFLACYVVSIGLILPTGFTKPFLLSCVVLMYFLNIIWLLIPITDKGRVES</sequence>
<keyword evidence="3" id="KW-0472">Membrane</keyword>
<keyword evidence="5" id="KW-1185">Reference proteome</keyword>
<dbReference type="STRING" id="3818.A0A445CWG6"/>
<dbReference type="SUPFAM" id="SSF48403">
    <property type="entry name" value="Ankyrin repeat"/>
    <property type="match status" value="1"/>
</dbReference>
<dbReference type="SMART" id="SM00248">
    <property type="entry name" value="ANK"/>
    <property type="match status" value="6"/>
</dbReference>
<dbReference type="Gramene" id="arahy.Tifrunner.gnm2.ann2.Ah06g402900.1">
    <property type="protein sequence ID" value="arahy.Tifrunner.gnm2.ann2.Ah06g402900.1-CDS"/>
    <property type="gene ID" value="arahy.Tifrunner.gnm2.ann2.Ah06g402900"/>
</dbReference>
<protein>
    <submittedName>
        <fullName evidence="4">Uncharacterized protein</fullName>
    </submittedName>
</protein>
<evidence type="ECO:0000256" key="2">
    <source>
        <dbReference type="PROSITE-ProRule" id="PRU00023"/>
    </source>
</evidence>
<gene>
    <name evidence="4" type="ORF">Ahy_A06g030533</name>
</gene>
<reference evidence="4 5" key="1">
    <citation type="submission" date="2019-01" db="EMBL/GenBank/DDBJ databases">
        <title>Sequencing of cultivated peanut Arachis hypogaea provides insights into genome evolution and oil improvement.</title>
        <authorList>
            <person name="Chen X."/>
        </authorList>
    </citation>
    <scope>NUCLEOTIDE SEQUENCE [LARGE SCALE GENOMIC DNA]</scope>
    <source>
        <strain evidence="5">cv. Fuhuasheng</strain>
        <tissue evidence="4">Leaves</tissue>
    </source>
</reference>
<dbReference type="Pfam" id="PF12796">
    <property type="entry name" value="Ank_2"/>
    <property type="match status" value="2"/>
</dbReference>
<dbReference type="AlphaFoldDB" id="A0A445CWG6"/>
<dbReference type="InterPro" id="IPR002110">
    <property type="entry name" value="Ankyrin_rpt"/>
</dbReference>
<dbReference type="Pfam" id="PF00023">
    <property type="entry name" value="Ank"/>
    <property type="match status" value="1"/>
</dbReference>
<feature type="transmembrane region" description="Helical" evidence="3">
    <location>
        <begin position="642"/>
        <end position="664"/>
    </location>
</feature>
<evidence type="ECO:0000256" key="1">
    <source>
        <dbReference type="ARBA" id="ARBA00004413"/>
    </source>
</evidence>
<comment type="subcellular location">
    <subcellularLocation>
        <location evidence="1">Cell membrane</location>
        <topology evidence="1">Peripheral membrane protein</topology>
        <orientation evidence="1">Cytoplasmic side</orientation>
    </subcellularLocation>
</comment>
<dbReference type="OrthoDB" id="7729168at2759"/>
<dbReference type="GO" id="GO:0005886">
    <property type="term" value="C:plasma membrane"/>
    <property type="evidence" value="ECO:0007669"/>
    <property type="project" value="UniProtKB-SubCell"/>
</dbReference>
<dbReference type="PROSITE" id="PS50297">
    <property type="entry name" value="ANK_REP_REGION"/>
    <property type="match status" value="1"/>
</dbReference>
<dbReference type="InterPro" id="IPR036770">
    <property type="entry name" value="Ankyrin_rpt-contain_sf"/>
</dbReference>
<evidence type="ECO:0000313" key="4">
    <source>
        <dbReference type="EMBL" id="RYR55293.1"/>
    </source>
</evidence>
<feature type="transmembrane region" description="Helical" evidence="3">
    <location>
        <begin position="670"/>
        <end position="688"/>
    </location>
</feature>
<dbReference type="Gene3D" id="1.25.40.20">
    <property type="entry name" value="Ankyrin repeat-containing domain"/>
    <property type="match status" value="2"/>
</dbReference>
<proteinExistence type="predicted"/>
<dbReference type="EMBL" id="SDMP01000006">
    <property type="protein sequence ID" value="RYR55293.1"/>
    <property type="molecule type" value="Genomic_DNA"/>
</dbReference>
<organism evidence="4 5">
    <name type="scientific">Arachis hypogaea</name>
    <name type="common">Peanut</name>
    <dbReference type="NCBI Taxonomy" id="3818"/>
    <lineage>
        <taxon>Eukaryota</taxon>
        <taxon>Viridiplantae</taxon>
        <taxon>Streptophyta</taxon>
        <taxon>Embryophyta</taxon>
        <taxon>Tracheophyta</taxon>
        <taxon>Spermatophyta</taxon>
        <taxon>Magnoliopsida</taxon>
        <taxon>eudicotyledons</taxon>
        <taxon>Gunneridae</taxon>
        <taxon>Pentapetalae</taxon>
        <taxon>rosids</taxon>
        <taxon>fabids</taxon>
        <taxon>Fabales</taxon>
        <taxon>Fabaceae</taxon>
        <taxon>Papilionoideae</taxon>
        <taxon>50 kb inversion clade</taxon>
        <taxon>dalbergioids sensu lato</taxon>
        <taxon>Dalbergieae</taxon>
        <taxon>Pterocarpus clade</taxon>
        <taxon>Arachis</taxon>
    </lineage>
</organism>
<feature type="transmembrane region" description="Helical" evidence="3">
    <location>
        <begin position="606"/>
        <end position="630"/>
    </location>
</feature>
<keyword evidence="3" id="KW-1133">Transmembrane helix</keyword>
<dbReference type="PANTHER" id="PTHR24128">
    <property type="entry name" value="HOMEOBOX PROTEIN WARIAI"/>
    <property type="match status" value="1"/>
</dbReference>
<keyword evidence="3" id="KW-0812">Transmembrane</keyword>